<proteinExistence type="inferred from homology"/>
<dbReference type="InterPro" id="IPR024956">
    <property type="entry name" value="tRNAHis_GuaTrfase_cat"/>
</dbReference>
<keyword evidence="6 13" id="KW-0548">Nucleotidyltransferase</keyword>
<keyword evidence="8" id="KW-0547">Nucleotide-binding</keyword>
<dbReference type="OrthoDB" id="4547336at2"/>
<keyword evidence="4 13" id="KW-0808">Transferase</keyword>
<keyword evidence="10" id="KW-0342">GTP-binding</keyword>
<evidence type="ECO:0000256" key="8">
    <source>
        <dbReference type="ARBA" id="ARBA00022741"/>
    </source>
</evidence>
<sequence length="253" mass="29240">MNFDELDQKMRVYETAADTCVLPDMYMVARLDGRGFTRLTKEVCAFERPFDAQFRDMMVRTTKALLSCGFRIVYAFTESDEISLLFDREEQLFGRKLRKLNSLLAGEASAQFSLQLGQVATFDCRISQLPNQDRVIDYFRWRSADAARNALNAHCYWCLRKEGRDARQATQELSGLTFGQKNELLFQRGINFNDLPARQKQGIAVYWEEFDKPAVNPLTGEAVVALRRRLIVNDQLPRKTEYTEFLTQLLDAS</sequence>
<evidence type="ECO:0000256" key="6">
    <source>
        <dbReference type="ARBA" id="ARBA00022695"/>
    </source>
</evidence>
<dbReference type="InterPro" id="IPR007537">
    <property type="entry name" value="tRNAHis_GuaTrfase_Thg1"/>
</dbReference>
<evidence type="ECO:0000313" key="13">
    <source>
        <dbReference type="EMBL" id="QDT22619.1"/>
    </source>
</evidence>
<dbReference type="AlphaFoldDB" id="A0A517PTB4"/>
<evidence type="ECO:0000313" key="14">
    <source>
        <dbReference type="Proteomes" id="UP000320421"/>
    </source>
</evidence>
<feature type="domain" description="Thg1 C-terminal" evidence="12">
    <location>
        <begin position="135"/>
        <end position="213"/>
    </location>
</feature>
<keyword evidence="9" id="KW-0460">Magnesium</keyword>
<dbReference type="PANTHER" id="PTHR12729">
    <property type="entry name" value="TRNA(HIS) GUANYLYLTRANSFERASE-RELATED"/>
    <property type="match status" value="1"/>
</dbReference>
<dbReference type="GO" id="GO:0005525">
    <property type="term" value="F:GTP binding"/>
    <property type="evidence" value="ECO:0007669"/>
    <property type="project" value="UniProtKB-KW"/>
</dbReference>
<keyword evidence="14" id="KW-1185">Reference proteome</keyword>
<dbReference type="EC" id="2.7.7.79" evidence="3"/>
<comment type="similarity">
    <text evidence="2">Belongs to the tRNA(His) guanylyltransferase family.</text>
</comment>
<evidence type="ECO:0000256" key="7">
    <source>
        <dbReference type="ARBA" id="ARBA00022723"/>
    </source>
</evidence>
<evidence type="ECO:0000256" key="5">
    <source>
        <dbReference type="ARBA" id="ARBA00022694"/>
    </source>
</evidence>
<dbReference type="Gene3D" id="3.30.70.3000">
    <property type="match status" value="1"/>
</dbReference>
<evidence type="ECO:0000256" key="1">
    <source>
        <dbReference type="ARBA" id="ARBA00001946"/>
    </source>
</evidence>
<dbReference type="GO" id="GO:0000287">
    <property type="term" value="F:magnesium ion binding"/>
    <property type="evidence" value="ECO:0007669"/>
    <property type="project" value="InterPro"/>
</dbReference>
<dbReference type="Pfam" id="PF14413">
    <property type="entry name" value="Thg1C"/>
    <property type="match status" value="1"/>
</dbReference>
<protein>
    <recommendedName>
        <fullName evidence="3">tRNA(His) guanylyltransferase</fullName>
        <ecNumber evidence="3">2.7.7.79</ecNumber>
    </recommendedName>
</protein>
<evidence type="ECO:0000256" key="2">
    <source>
        <dbReference type="ARBA" id="ARBA00010113"/>
    </source>
</evidence>
<comment type="cofactor">
    <cofactor evidence="1">
        <name>Mg(2+)</name>
        <dbReference type="ChEBI" id="CHEBI:18420"/>
    </cofactor>
</comment>
<feature type="domain" description="tRNAHis guanylyltransferase catalytic" evidence="11">
    <location>
        <begin position="8"/>
        <end position="130"/>
    </location>
</feature>
<evidence type="ECO:0000256" key="10">
    <source>
        <dbReference type="ARBA" id="ARBA00023134"/>
    </source>
</evidence>
<dbReference type="Proteomes" id="UP000320421">
    <property type="component" value="Chromosome"/>
</dbReference>
<dbReference type="RefSeq" id="WP_145188778.1">
    <property type="nucleotide sequence ID" value="NZ_CP036266.1"/>
</dbReference>
<dbReference type="InterPro" id="IPR025845">
    <property type="entry name" value="Thg1_C_dom"/>
</dbReference>
<dbReference type="GO" id="GO:0008193">
    <property type="term" value="F:tRNA guanylyltransferase activity"/>
    <property type="evidence" value="ECO:0007669"/>
    <property type="project" value="UniProtKB-EC"/>
</dbReference>
<dbReference type="EMBL" id="CP036266">
    <property type="protein sequence ID" value="QDT22619.1"/>
    <property type="molecule type" value="Genomic_DNA"/>
</dbReference>
<organism evidence="13 14">
    <name type="scientific">Gimesia chilikensis</name>
    <dbReference type="NCBI Taxonomy" id="2605989"/>
    <lineage>
        <taxon>Bacteria</taxon>
        <taxon>Pseudomonadati</taxon>
        <taxon>Planctomycetota</taxon>
        <taxon>Planctomycetia</taxon>
        <taxon>Planctomycetales</taxon>
        <taxon>Planctomycetaceae</taxon>
        <taxon>Gimesia</taxon>
    </lineage>
</organism>
<evidence type="ECO:0000259" key="12">
    <source>
        <dbReference type="Pfam" id="PF14413"/>
    </source>
</evidence>
<dbReference type="PANTHER" id="PTHR12729:SF6">
    <property type="entry name" value="TRNA(HIS) GUANYLYLTRANSFERASE-RELATED"/>
    <property type="match status" value="1"/>
</dbReference>
<evidence type="ECO:0000256" key="4">
    <source>
        <dbReference type="ARBA" id="ARBA00022679"/>
    </source>
</evidence>
<gene>
    <name evidence="13" type="ORF">HG66A1_44270</name>
</gene>
<evidence type="ECO:0000259" key="11">
    <source>
        <dbReference type="Pfam" id="PF04446"/>
    </source>
</evidence>
<dbReference type="Pfam" id="PF04446">
    <property type="entry name" value="Thg1"/>
    <property type="match status" value="1"/>
</dbReference>
<evidence type="ECO:0000256" key="3">
    <source>
        <dbReference type="ARBA" id="ARBA00012511"/>
    </source>
</evidence>
<keyword evidence="5" id="KW-0819">tRNA processing</keyword>
<reference evidence="13 14" key="1">
    <citation type="submission" date="2019-02" db="EMBL/GenBank/DDBJ databases">
        <title>Deep-cultivation of Planctomycetes and their phenomic and genomic characterization uncovers novel biology.</title>
        <authorList>
            <person name="Wiegand S."/>
            <person name="Jogler M."/>
            <person name="Boedeker C."/>
            <person name="Pinto D."/>
            <person name="Vollmers J."/>
            <person name="Rivas-Marin E."/>
            <person name="Kohn T."/>
            <person name="Peeters S.H."/>
            <person name="Heuer A."/>
            <person name="Rast P."/>
            <person name="Oberbeckmann S."/>
            <person name="Bunk B."/>
            <person name="Jeske O."/>
            <person name="Meyerdierks A."/>
            <person name="Storesund J.E."/>
            <person name="Kallscheuer N."/>
            <person name="Luecker S."/>
            <person name="Lage O.M."/>
            <person name="Pohl T."/>
            <person name="Merkel B.J."/>
            <person name="Hornburger P."/>
            <person name="Mueller R.-W."/>
            <person name="Bruemmer F."/>
            <person name="Labrenz M."/>
            <person name="Spormann A.M."/>
            <person name="Op den Camp H."/>
            <person name="Overmann J."/>
            <person name="Amann R."/>
            <person name="Jetten M.S.M."/>
            <person name="Mascher T."/>
            <person name="Medema M.H."/>
            <person name="Devos D.P."/>
            <person name="Kaster A.-K."/>
            <person name="Ovreas L."/>
            <person name="Rohde M."/>
            <person name="Galperin M.Y."/>
            <person name="Jogler C."/>
        </authorList>
    </citation>
    <scope>NUCLEOTIDE SEQUENCE [LARGE SCALE GENOMIC DNA]</scope>
    <source>
        <strain evidence="13 14">HG66A1</strain>
    </source>
</reference>
<dbReference type="InterPro" id="IPR038469">
    <property type="entry name" value="tRNAHis_GuaTrfase_Thg1_sf"/>
</dbReference>
<name>A0A517PTB4_9PLAN</name>
<keyword evidence="7" id="KW-0479">Metal-binding</keyword>
<evidence type="ECO:0000256" key="9">
    <source>
        <dbReference type="ARBA" id="ARBA00022842"/>
    </source>
</evidence>
<accession>A0A517PTB4</accession>
<dbReference type="GO" id="GO:0006400">
    <property type="term" value="P:tRNA modification"/>
    <property type="evidence" value="ECO:0007669"/>
    <property type="project" value="InterPro"/>
</dbReference>